<evidence type="ECO:0000256" key="10">
    <source>
        <dbReference type="SAM" id="MobiDB-lite"/>
    </source>
</evidence>
<dbReference type="GO" id="GO:0016020">
    <property type="term" value="C:membrane"/>
    <property type="evidence" value="ECO:0007669"/>
    <property type="project" value="UniProtKB-SubCell"/>
</dbReference>
<feature type="transmembrane region" description="Helical" evidence="11">
    <location>
        <begin position="271"/>
        <end position="299"/>
    </location>
</feature>
<dbReference type="PROSITE" id="PS00154">
    <property type="entry name" value="ATPASE_E1_E2"/>
    <property type="match status" value="1"/>
</dbReference>
<evidence type="ECO:0000256" key="2">
    <source>
        <dbReference type="ARBA" id="ARBA00008804"/>
    </source>
</evidence>
<dbReference type="SFLD" id="SFLDG00002">
    <property type="entry name" value="C1.7:_P-type_atpase_like"/>
    <property type="match status" value="1"/>
</dbReference>
<dbReference type="SUPFAM" id="SSF81660">
    <property type="entry name" value="Metal cation-transporting ATPase, ATP-binding domain N"/>
    <property type="match status" value="1"/>
</dbReference>
<dbReference type="EC" id="3.6.3.8" evidence="13"/>
<keyword evidence="9 11" id="KW-0472">Membrane</keyword>
<evidence type="ECO:0000256" key="8">
    <source>
        <dbReference type="ARBA" id="ARBA00022989"/>
    </source>
</evidence>
<evidence type="ECO:0000259" key="12">
    <source>
        <dbReference type="SMART" id="SM00831"/>
    </source>
</evidence>
<dbReference type="InterPro" id="IPR059000">
    <property type="entry name" value="ATPase_P-type_domA"/>
</dbReference>
<dbReference type="FunFam" id="3.40.50.1000:FF:000001">
    <property type="entry name" value="Phospholipid-transporting ATPase IC"/>
    <property type="match status" value="1"/>
</dbReference>
<dbReference type="InterPro" id="IPR018303">
    <property type="entry name" value="ATPase_P-typ_P_site"/>
</dbReference>
<dbReference type="AlphaFoldDB" id="A0A1J5RI91"/>
<dbReference type="InterPro" id="IPR004014">
    <property type="entry name" value="ATPase_P-typ_cation-transptr_N"/>
</dbReference>
<dbReference type="GO" id="GO:0016887">
    <property type="term" value="F:ATP hydrolysis activity"/>
    <property type="evidence" value="ECO:0007669"/>
    <property type="project" value="InterPro"/>
</dbReference>
<evidence type="ECO:0000256" key="11">
    <source>
        <dbReference type="SAM" id="Phobius"/>
    </source>
</evidence>
<dbReference type="Pfam" id="PF00690">
    <property type="entry name" value="Cation_ATPase_N"/>
    <property type="match status" value="1"/>
</dbReference>
<dbReference type="Gene3D" id="2.70.150.10">
    <property type="entry name" value="Calcium-transporting ATPase, cytoplasmic transduction domain A"/>
    <property type="match status" value="1"/>
</dbReference>
<dbReference type="InterPro" id="IPR044492">
    <property type="entry name" value="P_typ_ATPase_HD_dom"/>
</dbReference>
<protein>
    <submittedName>
        <fullName evidence="13">Calcium-transporting ATPase</fullName>
        <ecNumber evidence="13">3.6.3.8</ecNumber>
    </submittedName>
</protein>
<feature type="transmembrane region" description="Helical" evidence="11">
    <location>
        <begin position="610"/>
        <end position="633"/>
    </location>
</feature>
<dbReference type="PRINTS" id="PR00119">
    <property type="entry name" value="CATATPASE"/>
</dbReference>
<dbReference type="SMART" id="SM00831">
    <property type="entry name" value="Cation_ATPase_N"/>
    <property type="match status" value="1"/>
</dbReference>
<evidence type="ECO:0000256" key="1">
    <source>
        <dbReference type="ARBA" id="ARBA00004141"/>
    </source>
</evidence>
<dbReference type="SUPFAM" id="SSF81665">
    <property type="entry name" value="Calcium ATPase, transmembrane domain M"/>
    <property type="match status" value="1"/>
</dbReference>
<keyword evidence="13" id="KW-0378">Hydrolase</keyword>
<feature type="transmembrane region" description="Helical" evidence="11">
    <location>
        <begin position="742"/>
        <end position="766"/>
    </location>
</feature>
<comment type="caution">
    <text evidence="13">The sequence shown here is derived from an EMBL/GenBank/DDBJ whole genome shotgun (WGS) entry which is preliminary data.</text>
</comment>
<feature type="region of interest" description="Disordered" evidence="10">
    <location>
        <begin position="1"/>
        <end position="32"/>
    </location>
</feature>
<evidence type="ECO:0000256" key="3">
    <source>
        <dbReference type="ARBA" id="ARBA00022553"/>
    </source>
</evidence>
<dbReference type="InterPro" id="IPR036412">
    <property type="entry name" value="HAD-like_sf"/>
</dbReference>
<dbReference type="InterPro" id="IPR008250">
    <property type="entry name" value="ATPase_P-typ_transduc_dom_A_sf"/>
</dbReference>
<keyword evidence="7" id="KW-1278">Translocase</keyword>
<sequence length="855" mass="88400">MLKPNDDLPEAPESKSESKSEAKPEANSAAAARAGLTSAEAGRLLKQFGTNTMPDTGVHPLRMALEKFWAPVPWMLEAAVVLELVLGKDVEAGIIAGLLVFNALLGLFQESRAQATLAALKSRLALSASVRRDGAWKTLPAAELVPGDVVKLSLGGVVAADVRITGGEVLLDQSMLTGESVPIEAGAGVHTFAGALVRRGEAVAKVTATGVRTKFGRTAELVRTAHVVSSQQKAVLRVVRNLAAFNGIVIVALVTYARLLKMPLAEIVPMVLTAVLASIPVALPATFTLAAALGARALARVGVLPTRLSAVDEAGTTDVLCSDKTGTLTQNALKVTTVHSLPGFDEAHVLALAALASADGGQDPVDVAIRAAAANAPVSELPTLVKFLPFDPAKKTSEATATDSTGALLRIVKGAFAVVTGLAPASPAAAAAAAAAAQLEGQGFRVLAVAAGPQAAMQLAGLIALSDPPRSDSAALIAELHQLGIRTVMVTGDAPATAAIVARTVGLDGAVCPPGPIPDSVEPGQYAVFAGVLPEDKYKLVKAFQKGNHTVGMCGDGANDAPALRQAQIGIAVSTATDVAKSAAGMVLTEPGLAGIVAAVKEGRITFQRILTYTINVIVKKVVTVLFLIAGLIMTGHAILTPLLMVIVMVTGDFLSMALTTDRVRPSQLPNVWRIGSLTIAGITMGVCLLIFCIGILAIGEFGMHLGTGALRTLAFLVLVFGSQATIYAIRERRHLWGTPPSLWLALSSVADIAIASTLAVGGFAMSPLPPLVVAGTLAAATVFALLLDLVKVPVFARLGIADRPTHLSAVNPDLTQQIAQRSYQLYEQRGRQDGLAAQDWDQAEREIRSAEADK</sequence>
<feature type="transmembrane region" description="Helical" evidence="11">
    <location>
        <begin position="672"/>
        <end position="699"/>
    </location>
</feature>
<dbReference type="SUPFAM" id="SSF56784">
    <property type="entry name" value="HAD-like"/>
    <property type="match status" value="1"/>
</dbReference>
<dbReference type="InterPro" id="IPR021327">
    <property type="entry name" value="DUF2934"/>
</dbReference>
<keyword evidence="5" id="KW-0547">Nucleotide-binding</keyword>
<dbReference type="Gene3D" id="3.40.50.1000">
    <property type="entry name" value="HAD superfamily/HAD-like"/>
    <property type="match status" value="1"/>
</dbReference>
<dbReference type="InterPro" id="IPR023214">
    <property type="entry name" value="HAD_sf"/>
</dbReference>
<feature type="transmembrane region" description="Helical" evidence="11">
    <location>
        <begin position="711"/>
        <end position="730"/>
    </location>
</feature>
<dbReference type="GO" id="GO:0005524">
    <property type="term" value="F:ATP binding"/>
    <property type="evidence" value="ECO:0007669"/>
    <property type="project" value="UniProtKB-KW"/>
</dbReference>
<reference evidence="13" key="1">
    <citation type="submission" date="2016-10" db="EMBL/GenBank/DDBJ databases">
        <title>Sequence of Gallionella enrichment culture.</title>
        <authorList>
            <person name="Poehlein A."/>
            <person name="Muehling M."/>
            <person name="Daniel R."/>
        </authorList>
    </citation>
    <scope>NUCLEOTIDE SEQUENCE</scope>
</reference>
<evidence type="ECO:0000256" key="4">
    <source>
        <dbReference type="ARBA" id="ARBA00022692"/>
    </source>
</evidence>
<keyword evidence="4 11" id="KW-0812">Transmembrane</keyword>
<dbReference type="InterPro" id="IPR001757">
    <property type="entry name" value="P_typ_ATPase"/>
</dbReference>
<name>A0A1J5RI91_9ZZZZ</name>
<evidence type="ECO:0000256" key="7">
    <source>
        <dbReference type="ARBA" id="ARBA00022967"/>
    </source>
</evidence>
<keyword evidence="8 11" id="KW-1133">Transmembrane helix</keyword>
<dbReference type="FunFam" id="2.70.150.10:FF:000042">
    <property type="entry name" value="Plasma membrane ATPase"/>
    <property type="match status" value="1"/>
</dbReference>
<evidence type="ECO:0000313" key="13">
    <source>
        <dbReference type="EMBL" id="OIQ95832.1"/>
    </source>
</evidence>
<evidence type="ECO:0000256" key="6">
    <source>
        <dbReference type="ARBA" id="ARBA00022840"/>
    </source>
</evidence>
<proteinExistence type="inferred from homology"/>
<dbReference type="InterPro" id="IPR023299">
    <property type="entry name" value="ATPase_P-typ_cyto_dom_N"/>
</dbReference>
<feature type="domain" description="Cation-transporting P-type ATPase N-terminal" evidence="12">
    <location>
        <begin position="23"/>
        <end position="88"/>
    </location>
</feature>
<dbReference type="InterPro" id="IPR023298">
    <property type="entry name" value="ATPase_P-typ_TM_dom_sf"/>
</dbReference>
<comment type="similarity">
    <text evidence="2">Belongs to the cation transport ATPase (P-type) (TC 3.A.3) family. Type IIIA subfamily.</text>
</comment>
<dbReference type="PRINTS" id="PR00120">
    <property type="entry name" value="HATPASE"/>
</dbReference>
<feature type="compositionally biased region" description="Basic and acidic residues" evidence="10">
    <location>
        <begin position="1"/>
        <end position="24"/>
    </location>
</feature>
<comment type="subcellular location">
    <subcellularLocation>
        <location evidence="1">Membrane</location>
        <topology evidence="1">Multi-pass membrane protein</topology>
    </subcellularLocation>
</comment>
<evidence type="ECO:0000256" key="9">
    <source>
        <dbReference type="ARBA" id="ARBA00023136"/>
    </source>
</evidence>
<dbReference type="EMBL" id="MLJW01000159">
    <property type="protein sequence ID" value="OIQ95832.1"/>
    <property type="molecule type" value="Genomic_DNA"/>
</dbReference>
<dbReference type="NCBIfam" id="TIGR01494">
    <property type="entry name" value="ATPase_P-type"/>
    <property type="match status" value="2"/>
</dbReference>
<dbReference type="Pfam" id="PF00122">
    <property type="entry name" value="E1-E2_ATPase"/>
    <property type="match status" value="1"/>
</dbReference>
<feature type="transmembrane region" description="Helical" evidence="11">
    <location>
        <begin position="238"/>
        <end position="259"/>
    </location>
</feature>
<accession>A0A1J5RI91</accession>
<dbReference type="Gene3D" id="3.40.1110.10">
    <property type="entry name" value="Calcium-transporting ATPase, cytoplasmic domain N"/>
    <property type="match status" value="1"/>
</dbReference>
<feature type="transmembrane region" description="Helical" evidence="11">
    <location>
        <begin position="92"/>
        <end position="108"/>
    </location>
</feature>
<dbReference type="PANTHER" id="PTHR42861">
    <property type="entry name" value="CALCIUM-TRANSPORTING ATPASE"/>
    <property type="match status" value="1"/>
</dbReference>
<organism evidence="13">
    <name type="scientific">mine drainage metagenome</name>
    <dbReference type="NCBI Taxonomy" id="410659"/>
    <lineage>
        <taxon>unclassified sequences</taxon>
        <taxon>metagenomes</taxon>
        <taxon>ecological metagenomes</taxon>
    </lineage>
</organism>
<feature type="transmembrane region" description="Helical" evidence="11">
    <location>
        <begin position="639"/>
        <end position="660"/>
    </location>
</feature>
<evidence type="ECO:0000256" key="5">
    <source>
        <dbReference type="ARBA" id="ARBA00022741"/>
    </source>
</evidence>
<dbReference type="Pfam" id="PF00702">
    <property type="entry name" value="Hydrolase"/>
    <property type="match status" value="1"/>
</dbReference>
<keyword evidence="3" id="KW-0597">Phosphoprotein</keyword>
<keyword evidence="6" id="KW-0067">ATP-binding</keyword>
<dbReference type="Pfam" id="PF11154">
    <property type="entry name" value="DUF2934"/>
    <property type="match status" value="1"/>
</dbReference>
<feature type="transmembrane region" description="Helical" evidence="11">
    <location>
        <begin position="772"/>
        <end position="791"/>
    </location>
</feature>
<dbReference type="SUPFAM" id="SSF81653">
    <property type="entry name" value="Calcium ATPase, transduction domain A"/>
    <property type="match status" value="1"/>
</dbReference>
<dbReference type="SFLD" id="SFLDS00003">
    <property type="entry name" value="Haloacid_Dehalogenase"/>
    <property type="match status" value="1"/>
</dbReference>
<dbReference type="Gene3D" id="1.20.1110.10">
    <property type="entry name" value="Calcium-transporting ATPase, transmembrane domain"/>
    <property type="match status" value="1"/>
</dbReference>
<dbReference type="SFLD" id="SFLDF00027">
    <property type="entry name" value="p-type_atpase"/>
    <property type="match status" value="1"/>
</dbReference>
<gene>
    <name evidence="13" type="ORF">GALL_221740</name>
</gene>